<evidence type="ECO:0000313" key="1">
    <source>
        <dbReference type="EMBL" id="KIM40468.1"/>
    </source>
</evidence>
<name>A0A0C2XRW5_HEBCY</name>
<keyword evidence="2" id="KW-1185">Reference proteome</keyword>
<proteinExistence type="predicted"/>
<dbReference type="AlphaFoldDB" id="A0A0C2XRW5"/>
<dbReference type="Proteomes" id="UP000053424">
    <property type="component" value="Unassembled WGS sequence"/>
</dbReference>
<sequence length="61" mass="7418">MGLRRVYSIDAWVKLCMLHKRLIFLERKGKENQKSYKVSTHHHVRSTWQYVGRRIHPPIEC</sequence>
<dbReference type="HOGENOM" id="CLU_2922842_0_0_1"/>
<gene>
    <name evidence="1" type="ORF">M413DRAFT_162078</name>
</gene>
<organism evidence="1 2">
    <name type="scientific">Hebeloma cylindrosporum</name>
    <dbReference type="NCBI Taxonomy" id="76867"/>
    <lineage>
        <taxon>Eukaryota</taxon>
        <taxon>Fungi</taxon>
        <taxon>Dikarya</taxon>
        <taxon>Basidiomycota</taxon>
        <taxon>Agaricomycotina</taxon>
        <taxon>Agaricomycetes</taxon>
        <taxon>Agaricomycetidae</taxon>
        <taxon>Agaricales</taxon>
        <taxon>Agaricineae</taxon>
        <taxon>Hymenogastraceae</taxon>
        <taxon>Hebeloma</taxon>
    </lineage>
</organism>
<dbReference type="EMBL" id="KN831782">
    <property type="protein sequence ID" value="KIM40468.1"/>
    <property type="molecule type" value="Genomic_DNA"/>
</dbReference>
<protein>
    <submittedName>
        <fullName evidence="1">Uncharacterized protein</fullName>
    </submittedName>
</protein>
<accession>A0A0C2XRW5</accession>
<reference evidence="1 2" key="1">
    <citation type="submission" date="2014-04" db="EMBL/GenBank/DDBJ databases">
        <authorList>
            <consortium name="DOE Joint Genome Institute"/>
            <person name="Kuo A."/>
            <person name="Gay G."/>
            <person name="Dore J."/>
            <person name="Kohler A."/>
            <person name="Nagy L.G."/>
            <person name="Floudas D."/>
            <person name="Copeland A."/>
            <person name="Barry K.W."/>
            <person name="Cichocki N."/>
            <person name="Veneault-Fourrey C."/>
            <person name="LaButti K."/>
            <person name="Lindquist E.A."/>
            <person name="Lipzen A."/>
            <person name="Lundell T."/>
            <person name="Morin E."/>
            <person name="Murat C."/>
            <person name="Sun H."/>
            <person name="Tunlid A."/>
            <person name="Henrissat B."/>
            <person name="Grigoriev I.V."/>
            <person name="Hibbett D.S."/>
            <person name="Martin F."/>
            <person name="Nordberg H.P."/>
            <person name="Cantor M.N."/>
            <person name="Hua S.X."/>
        </authorList>
    </citation>
    <scope>NUCLEOTIDE SEQUENCE [LARGE SCALE GENOMIC DNA]</scope>
    <source>
        <strain evidence="2">h7</strain>
    </source>
</reference>
<reference evidence="2" key="2">
    <citation type="submission" date="2015-01" db="EMBL/GenBank/DDBJ databases">
        <title>Evolutionary Origins and Diversification of the Mycorrhizal Mutualists.</title>
        <authorList>
            <consortium name="DOE Joint Genome Institute"/>
            <consortium name="Mycorrhizal Genomics Consortium"/>
            <person name="Kohler A."/>
            <person name="Kuo A."/>
            <person name="Nagy L.G."/>
            <person name="Floudas D."/>
            <person name="Copeland A."/>
            <person name="Barry K.W."/>
            <person name="Cichocki N."/>
            <person name="Veneault-Fourrey C."/>
            <person name="LaButti K."/>
            <person name="Lindquist E.A."/>
            <person name="Lipzen A."/>
            <person name="Lundell T."/>
            <person name="Morin E."/>
            <person name="Murat C."/>
            <person name="Riley R."/>
            <person name="Ohm R."/>
            <person name="Sun H."/>
            <person name="Tunlid A."/>
            <person name="Henrissat B."/>
            <person name="Grigoriev I.V."/>
            <person name="Hibbett D.S."/>
            <person name="Martin F."/>
        </authorList>
    </citation>
    <scope>NUCLEOTIDE SEQUENCE [LARGE SCALE GENOMIC DNA]</scope>
    <source>
        <strain evidence="2">h7</strain>
    </source>
</reference>
<evidence type="ECO:0000313" key="2">
    <source>
        <dbReference type="Proteomes" id="UP000053424"/>
    </source>
</evidence>